<evidence type="ECO:0000259" key="4">
    <source>
        <dbReference type="PROSITE" id="PS50800"/>
    </source>
</evidence>
<sequence length="107" mass="12202">MSNLDNISSMKVYELKAELQKRGYKKTGNKMELIERLKAVLILENARNTDGESDEEISEEEGEKDSNDMDDNLIGGDIPTYDNDQSTDDECILGATLFYWINYLLGR</sequence>
<keyword evidence="6" id="KW-1185">Reference proteome</keyword>
<feature type="domain" description="SAP" evidence="4">
    <location>
        <begin position="7"/>
        <end position="41"/>
    </location>
</feature>
<accession>A0AAW1CTY6</accession>
<dbReference type="SUPFAM" id="SSF68906">
    <property type="entry name" value="SAP domain"/>
    <property type="match status" value="1"/>
</dbReference>
<dbReference type="InterPro" id="IPR036361">
    <property type="entry name" value="SAP_dom_sf"/>
</dbReference>
<dbReference type="Gene3D" id="1.10.720.30">
    <property type="entry name" value="SAP domain"/>
    <property type="match status" value="1"/>
</dbReference>
<dbReference type="PANTHER" id="PTHR46551:SF1">
    <property type="entry name" value="SAP DOMAIN-CONTAINING RIBONUCLEOPROTEIN"/>
    <property type="match status" value="1"/>
</dbReference>
<feature type="region of interest" description="Disordered" evidence="3">
    <location>
        <begin position="45"/>
        <end position="82"/>
    </location>
</feature>
<comment type="caution">
    <text evidence="5">The sequence shown here is derived from an EMBL/GenBank/DDBJ whole genome shotgun (WGS) entry which is preliminary data.</text>
</comment>
<dbReference type="GO" id="GO:0005634">
    <property type="term" value="C:nucleus"/>
    <property type="evidence" value="ECO:0007669"/>
    <property type="project" value="TreeGrafter"/>
</dbReference>
<dbReference type="GO" id="GO:0016973">
    <property type="term" value="P:poly(A)+ mRNA export from nucleus"/>
    <property type="evidence" value="ECO:0007669"/>
    <property type="project" value="TreeGrafter"/>
</dbReference>
<dbReference type="EMBL" id="JAPXFL010000008">
    <property type="protein sequence ID" value="KAK9502326.1"/>
    <property type="molecule type" value="Genomic_DNA"/>
</dbReference>
<dbReference type="PROSITE" id="PS50800">
    <property type="entry name" value="SAP"/>
    <property type="match status" value="1"/>
</dbReference>
<feature type="compositionally biased region" description="Acidic residues" evidence="3">
    <location>
        <begin position="51"/>
        <end position="71"/>
    </location>
</feature>
<dbReference type="AlphaFoldDB" id="A0AAW1CTY6"/>
<keyword evidence="1" id="KW-0597">Phosphoprotein</keyword>
<protein>
    <recommendedName>
        <fullName evidence="4">SAP domain-containing protein</fullName>
    </recommendedName>
</protein>
<gene>
    <name evidence="5" type="ORF">O3M35_011119</name>
</gene>
<dbReference type="PANTHER" id="PTHR46551">
    <property type="entry name" value="SAP DOMAIN-CONTAINING RIBONUCLEOPROTEIN"/>
    <property type="match status" value="1"/>
</dbReference>
<reference evidence="5 6" key="1">
    <citation type="submission" date="2022-12" db="EMBL/GenBank/DDBJ databases">
        <title>Chromosome-level genome assembly of true bugs.</title>
        <authorList>
            <person name="Ma L."/>
            <person name="Li H."/>
        </authorList>
    </citation>
    <scope>NUCLEOTIDE SEQUENCE [LARGE SCALE GENOMIC DNA]</scope>
    <source>
        <strain evidence="5">Lab_2022b</strain>
    </source>
</reference>
<comment type="similarity">
    <text evidence="2">Belongs to the SAP domain-containing ribonucleoprotein family.</text>
</comment>
<evidence type="ECO:0000313" key="5">
    <source>
        <dbReference type="EMBL" id="KAK9502326.1"/>
    </source>
</evidence>
<proteinExistence type="inferred from homology"/>
<evidence type="ECO:0000256" key="1">
    <source>
        <dbReference type="ARBA" id="ARBA00022553"/>
    </source>
</evidence>
<dbReference type="InterPro" id="IPR003034">
    <property type="entry name" value="SAP_dom"/>
</dbReference>
<evidence type="ECO:0000313" key="6">
    <source>
        <dbReference type="Proteomes" id="UP001461498"/>
    </source>
</evidence>
<dbReference type="InterPro" id="IPR052240">
    <property type="entry name" value="SAP_domain_ribonucleoprotein"/>
</dbReference>
<name>A0AAW1CTY6_9HEMI</name>
<evidence type="ECO:0000256" key="2">
    <source>
        <dbReference type="ARBA" id="ARBA00046328"/>
    </source>
</evidence>
<dbReference type="SMART" id="SM00513">
    <property type="entry name" value="SAP"/>
    <property type="match status" value="1"/>
</dbReference>
<dbReference type="Proteomes" id="UP001461498">
    <property type="component" value="Unassembled WGS sequence"/>
</dbReference>
<evidence type="ECO:0000256" key="3">
    <source>
        <dbReference type="SAM" id="MobiDB-lite"/>
    </source>
</evidence>
<dbReference type="Pfam" id="PF02037">
    <property type="entry name" value="SAP"/>
    <property type="match status" value="1"/>
</dbReference>
<organism evidence="5 6">
    <name type="scientific">Rhynocoris fuscipes</name>
    <dbReference type="NCBI Taxonomy" id="488301"/>
    <lineage>
        <taxon>Eukaryota</taxon>
        <taxon>Metazoa</taxon>
        <taxon>Ecdysozoa</taxon>
        <taxon>Arthropoda</taxon>
        <taxon>Hexapoda</taxon>
        <taxon>Insecta</taxon>
        <taxon>Pterygota</taxon>
        <taxon>Neoptera</taxon>
        <taxon>Paraneoptera</taxon>
        <taxon>Hemiptera</taxon>
        <taxon>Heteroptera</taxon>
        <taxon>Panheteroptera</taxon>
        <taxon>Cimicomorpha</taxon>
        <taxon>Reduviidae</taxon>
        <taxon>Harpactorinae</taxon>
        <taxon>Harpactorini</taxon>
        <taxon>Rhynocoris</taxon>
    </lineage>
</organism>